<dbReference type="InParanoid" id="A0A194WV11"/>
<dbReference type="EMBL" id="KQ947425">
    <property type="protein sequence ID" value="KUJ11806.1"/>
    <property type="molecule type" value="Genomic_DNA"/>
</dbReference>
<name>A0A194WV11_MOLSC</name>
<sequence>MSNSQRDIEVDIKQQPSVMVQGYRVSWNLDRTFLLLSLIITCYLEILIILLLGCHGFH</sequence>
<keyword evidence="1" id="KW-0472">Membrane</keyword>
<gene>
    <name evidence="2" type="ORF">LY89DRAFT_688307</name>
</gene>
<evidence type="ECO:0000313" key="2">
    <source>
        <dbReference type="EMBL" id="KUJ11806.1"/>
    </source>
</evidence>
<proteinExistence type="predicted"/>
<feature type="transmembrane region" description="Helical" evidence="1">
    <location>
        <begin position="33"/>
        <end position="54"/>
    </location>
</feature>
<reference evidence="2 3" key="1">
    <citation type="submission" date="2015-10" db="EMBL/GenBank/DDBJ databases">
        <title>Full genome of DAOMC 229536 Phialocephala scopiformis, a fungal endophyte of spruce producing the potent anti-insectan compound rugulosin.</title>
        <authorList>
            <consortium name="DOE Joint Genome Institute"/>
            <person name="Walker A.K."/>
            <person name="Frasz S.L."/>
            <person name="Seifert K.A."/>
            <person name="Miller J.D."/>
            <person name="Mondo S.J."/>
            <person name="Labutti K."/>
            <person name="Lipzen A."/>
            <person name="Dockter R."/>
            <person name="Kennedy M."/>
            <person name="Grigoriev I.V."/>
            <person name="Spatafora J.W."/>
        </authorList>
    </citation>
    <scope>NUCLEOTIDE SEQUENCE [LARGE SCALE GENOMIC DNA]</scope>
    <source>
        <strain evidence="2 3">CBS 120377</strain>
    </source>
</reference>
<organism evidence="2 3">
    <name type="scientific">Mollisia scopiformis</name>
    <name type="common">Conifer needle endophyte fungus</name>
    <name type="synonym">Phialocephala scopiformis</name>
    <dbReference type="NCBI Taxonomy" id="149040"/>
    <lineage>
        <taxon>Eukaryota</taxon>
        <taxon>Fungi</taxon>
        <taxon>Dikarya</taxon>
        <taxon>Ascomycota</taxon>
        <taxon>Pezizomycotina</taxon>
        <taxon>Leotiomycetes</taxon>
        <taxon>Helotiales</taxon>
        <taxon>Mollisiaceae</taxon>
        <taxon>Mollisia</taxon>
    </lineage>
</organism>
<evidence type="ECO:0000256" key="1">
    <source>
        <dbReference type="SAM" id="Phobius"/>
    </source>
</evidence>
<keyword evidence="1" id="KW-0812">Transmembrane</keyword>
<keyword evidence="3" id="KW-1185">Reference proteome</keyword>
<dbReference type="AlphaFoldDB" id="A0A194WV11"/>
<keyword evidence="1" id="KW-1133">Transmembrane helix</keyword>
<evidence type="ECO:0000313" key="3">
    <source>
        <dbReference type="Proteomes" id="UP000070700"/>
    </source>
</evidence>
<dbReference type="Proteomes" id="UP000070700">
    <property type="component" value="Unassembled WGS sequence"/>
</dbReference>
<feature type="non-terminal residue" evidence="2">
    <location>
        <position position="58"/>
    </location>
</feature>
<protein>
    <submittedName>
        <fullName evidence="2">Uncharacterized protein</fullName>
    </submittedName>
</protein>
<dbReference type="GeneID" id="28825407"/>
<dbReference type="KEGG" id="psco:LY89DRAFT_688307"/>
<dbReference type="RefSeq" id="XP_018066161.1">
    <property type="nucleotide sequence ID" value="XM_018215681.1"/>
</dbReference>
<accession>A0A194WV11</accession>